<dbReference type="Gene3D" id="2.40.70.10">
    <property type="entry name" value="Acid Proteases"/>
    <property type="match status" value="2"/>
</dbReference>
<dbReference type="Gene3D" id="3.30.559.10">
    <property type="entry name" value="Chloramphenicol acetyltransferase-like domain"/>
    <property type="match status" value="2"/>
</dbReference>
<organism evidence="18">
    <name type="scientific">Salvia splendens</name>
    <name type="common">Scarlet sage</name>
    <dbReference type="NCBI Taxonomy" id="180675"/>
    <lineage>
        <taxon>Eukaryota</taxon>
        <taxon>Viridiplantae</taxon>
        <taxon>Streptophyta</taxon>
        <taxon>Embryophyta</taxon>
        <taxon>Tracheophyta</taxon>
        <taxon>Spermatophyta</taxon>
        <taxon>Magnoliopsida</taxon>
        <taxon>eudicotyledons</taxon>
        <taxon>Gunneridae</taxon>
        <taxon>Pentapetalae</taxon>
        <taxon>asterids</taxon>
        <taxon>lamiids</taxon>
        <taxon>Lamiales</taxon>
        <taxon>Lamiaceae</taxon>
        <taxon>Nepetoideae</taxon>
        <taxon>Mentheae</taxon>
        <taxon>Salviinae</taxon>
        <taxon>Salvia</taxon>
        <taxon>Salvia subgen. Calosphace</taxon>
        <taxon>core Calosphace</taxon>
    </lineage>
</organism>
<evidence type="ECO:0000256" key="7">
    <source>
        <dbReference type="ARBA" id="ARBA00022729"/>
    </source>
</evidence>
<dbReference type="Pfam" id="PF14543">
    <property type="entry name" value="TAXi_N"/>
    <property type="match status" value="1"/>
</dbReference>
<dbReference type="InterPro" id="IPR032861">
    <property type="entry name" value="TAXi_N"/>
</dbReference>
<keyword evidence="19" id="KW-1185">Reference proteome</keyword>
<evidence type="ECO:0000256" key="12">
    <source>
        <dbReference type="ARBA" id="ARBA00023180"/>
    </source>
</evidence>
<evidence type="ECO:0000256" key="8">
    <source>
        <dbReference type="ARBA" id="ARBA00022750"/>
    </source>
</evidence>
<dbReference type="PANTHER" id="PTHR13683">
    <property type="entry name" value="ASPARTYL PROTEASES"/>
    <property type="match status" value="1"/>
</dbReference>
<evidence type="ECO:0000313" key="18">
    <source>
        <dbReference type="EMBL" id="KAG6417663.1"/>
    </source>
</evidence>
<dbReference type="FunFam" id="2.40.70.10:FF:000020">
    <property type="entry name" value="Aspartic proteinase-like protein 2"/>
    <property type="match status" value="1"/>
</dbReference>
<protein>
    <recommendedName>
        <fullName evidence="17">Peptidase A1 domain-containing protein</fullName>
    </recommendedName>
</protein>
<dbReference type="PRINTS" id="PR00792">
    <property type="entry name" value="PEPSIN"/>
</dbReference>
<keyword evidence="4" id="KW-0645">Protease</keyword>
<proteinExistence type="inferred from homology"/>
<keyword evidence="9" id="KW-0378">Hydrolase</keyword>
<comment type="subcellular location">
    <subcellularLocation>
        <location evidence="1">Membrane</location>
    </subcellularLocation>
</comment>
<evidence type="ECO:0000256" key="14">
    <source>
        <dbReference type="PIRSR" id="PIRSR601461-1"/>
    </source>
</evidence>
<dbReference type="GO" id="GO:0016746">
    <property type="term" value="F:acyltransferase activity"/>
    <property type="evidence" value="ECO:0007669"/>
    <property type="project" value="UniProtKB-KW"/>
</dbReference>
<sequence length="1061" mass="116172">MLPMNFPVAVAAFLAVSVAVAGGVTLTLERANHEGVELSRLREIDRARHGRLLQQRPAAAGVVDFPVQGTYDPYLVGLYFTRVKLGNPPKEFYVQIDTGSDVLWVGCTPCNGCPTSSGLQIQLEFFDPSSSSTASLISCSDRRCAVGEQSGDSLCSSKNQCGYTFQYGDGSGTSGYYLSDYIYLDTVVGNSVTTNTSASVVFGCSTSQTGDLTKPDRAVDGIFGFGQQGLSVISQLSSQGITPNAFSHCLNGGNGGGGILVLGQIVEPNLVYTPLVPSQYVSLLLNNFQASMLFLILLVFWYLFMLFPKPIYVASKVFSCALKPHYNVNLQSISVNGQTLAIDASVFSTSNNGGTIIDSGTTLAYLAEEAYDPFVSAVKPKTRLQIMQTVSSNVRPVSSKGNQCYLATSSASEVFPQVSLNFANGASMILRPEDYLLQQNSIGGAAVWCIGFQKIQSKGITILGDLVLKDKIVVYDLAGQRIGWANYDCNPPPTTDYIPLSVFDKVTYDQHVAVVYAYRPPTPPNATIEQGLRKALAAYRGWAGRLSKDSNGDPIILLNDEGVRFVEASVDRDLDQSVTFSPSASLLSMHPSLEGVVELLQVQLTRFSCGSMVVGFTAHHLVADGHATSNFLVAWGLASRGLEITSLPFNDRTIFSPRSPPKVDFQHRGAEYISKNFKKVYPLIDHNVEDIVAHKVHFTSEFLSKVKARASSMNGSKKPFSTFESLLAHLWRVVTKARGLNESETTQLRISVDGRARLNPRVPNEYFGNLVLWAFAKAKVDDLLDAPLPYAANILHEAVTNVNDDYFKSFIDFANHEVKAEDLVPNADTEEMILWPNLEVNSWLRFPFYDLDLGSGTPYIFLPSFSPIEGIIFLLPSFSGDGSIDMKSIFLHPSFISPLPSFCDAAAVSEKVSLPLLLAFSRHRRSADNAAIVVQSEERVGEAMRRKRRHHQICRNGPLAGSKSYLYSETAARQFCPWWSLDSSNEGDDDNVASSGNGQRWSQTTPTANRWWLVRRICDYGQVTALKGRDSRESDGSTCRLTPATAAVPRRRAKCVEDDEF</sequence>
<reference evidence="18" key="2">
    <citation type="submission" date="2020-08" db="EMBL/GenBank/DDBJ databases">
        <title>Plant Genome Project.</title>
        <authorList>
            <person name="Zhang R.-G."/>
        </authorList>
    </citation>
    <scope>NUCLEOTIDE SEQUENCE</scope>
    <source>
        <strain evidence="18">Huo1</strain>
        <tissue evidence="18">Leaf</tissue>
    </source>
</reference>
<keyword evidence="6 15" id="KW-0812">Transmembrane</keyword>
<feature type="active site" evidence="14">
    <location>
        <position position="358"/>
    </location>
</feature>
<dbReference type="InterPro" id="IPR001461">
    <property type="entry name" value="Aspartic_peptidase_A1"/>
</dbReference>
<keyword evidence="10 15" id="KW-1133">Transmembrane helix</keyword>
<feature type="signal peptide" evidence="16">
    <location>
        <begin position="1"/>
        <end position="21"/>
    </location>
</feature>
<keyword evidence="13" id="KW-0012">Acyltransferase</keyword>
<feature type="chain" id="PRO_5036485218" description="Peptidase A1 domain-containing protein" evidence="16">
    <location>
        <begin position="22"/>
        <end position="1061"/>
    </location>
</feature>
<feature type="domain" description="Peptidase A1" evidence="17">
    <location>
        <begin position="79"/>
        <end position="485"/>
    </location>
</feature>
<keyword evidence="8" id="KW-0064">Aspartyl protease</keyword>
<dbReference type="CDD" id="cd05476">
    <property type="entry name" value="pepsin_A_like_plant"/>
    <property type="match status" value="1"/>
</dbReference>
<dbReference type="PANTHER" id="PTHR13683:SF375">
    <property type="entry name" value="PEPTIDASE A1 DOMAIN-CONTAINING PROTEIN"/>
    <property type="match status" value="1"/>
</dbReference>
<evidence type="ECO:0000256" key="4">
    <source>
        <dbReference type="ARBA" id="ARBA00022670"/>
    </source>
</evidence>
<comment type="caution">
    <text evidence="18">The sequence shown here is derived from an EMBL/GenBank/DDBJ whole genome shotgun (WGS) entry which is preliminary data.</text>
</comment>
<evidence type="ECO:0000256" key="16">
    <source>
        <dbReference type="SAM" id="SignalP"/>
    </source>
</evidence>
<evidence type="ECO:0000256" key="1">
    <source>
        <dbReference type="ARBA" id="ARBA00004370"/>
    </source>
</evidence>
<dbReference type="GO" id="GO:0016020">
    <property type="term" value="C:membrane"/>
    <property type="evidence" value="ECO:0007669"/>
    <property type="project" value="UniProtKB-SubCell"/>
</dbReference>
<evidence type="ECO:0000256" key="5">
    <source>
        <dbReference type="ARBA" id="ARBA00022679"/>
    </source>
</evidence>
<comment type="similarity">
    <text evidence="3">Belongs to the plant acyltransferase family.</text>
</comment>
<dbReference type="FunFam" id="3.30.559.10:FF:000008">
    <property type="entry name" value="Tryptamine hydroxycinnamoyl transferase"/>
    <property type="match status" value="1"/>
</dbReference>
<evidence type="ECO:0000256" key="15">
    <source>
        <dbReference type="SAM" id="Phobius"/>
    </source>
</evidence>
<dbReference type="InterPro" id="IPR034161">
    <property type="entry name" value="Pepsin-like_plant"/>
</dbReference>
<evidence type="ECO:0000259" key="17">
    <source>
        <dbReference type="PROSITE" id="PS51767"/>
    </source>
</evidence>
<dbReference type="InterPro" id="IPR032799">
    <property type="entry name" value="TAXi_C"/>
</dbReference>
<dbReference type="EMBL" id="PNBA02000007">
    <property type="protein sequence ID" value="KAG6417663.1"/>
    <property type="molecule type" value="Genomic_DNA"/>
</dbReference>
<dbReference type="PROSITE" id="PS51767">
    <property type="entry name" value="PEPTIDASE_A1"/>
    <property type="match status" value="1"/>
</dbReference>
<evidence type="ECO:0000256" key="2">
    <source>
        <dbReference type="ARBA" id="ARBA00007447"/>
    </source>
</evidence>
<keyword evidence="12" id="KW-0325">Glycoprotein</keyword>
<dbReference type="InterPro" id="IPR023213">
    <property type="entry name" value="CAT-like_dom_sf"/>
</dbReference>
<dbReference type="AlphaFoldDB" id="A0A8X8XTE8"/>
<evidence type="ECO:0000256" key="3">
    <source>
        <dbReference type="ARBA" id="ARBA00009861"/>
    </source>
</evidence>
<keyword evidence="11 15" id="KW-0472">Membrane</keyword>
<evidence type="ECO:0000313" key="19">
    <source>
        <dbReference type="Proteomes" id="UP000298416"/>
    </source>
</evidence>
<keyword evidence="7 16" id="KW-0732">Signal</keyword>
<dbReference type="Proteomes" id="UP000298416">
    <property type="component" value="Unassembled WGS sequence"/>
</dbReference>
<name>A0A8X8XTE8_SALSN</name>
<keyword evidence="5" id="KW-0808">Transferase</keyword>
<evidence type="ECO:0000256" key="10">
    <source>
        <dbReference type="ARBA" id="ARBA00022989"/>
    </source>
</evidence>
<evidence type="ECO:0000256" key="11">
    <source>
        <dbReference type="ARBA" id="ARBA00023136"/>
    </source>
</evidence>
<feature type="active site" evidence="14">
    <location>
        <position position="97"/>
    </location>
</feature>
<evidence type="ECO:0000256" key="13">
    <source>
        <dbReference type="ARBA" id="ARBA00023315"/>
    </source>
</evidence>
<comment type="similarity">
    <text evidence="2">Belongs to the peptidase A1 family.</text>
</comment>
<dbReference type="Pfam" id="PF14541">
    <property type="entry name" value="TAXi_C"/>
    <property type="match status" value="1"/>
</dbReference>
<accession>A0A8X8XTE8</accession>
<gene>
    <name evidence="18" type="ORF">SASPL_119847</name>
</gene>
<reference evidence="18" key="1">
    <citation type="submission" date="2018-01" db="EMBL/GenBank/DDBJ databases">
        <authorList>
            <person name="Mao J.F."/>
        </authorList>
    </citation>
    <scope>NUCLEOTIDE SEQUENCE</scope>
    <source>
        <strain evidence="18">Huo1</strain>
        <tissue evidence="18">Leaf</tissue>
    </source>
</reference>
<feature type="transmembrane region" description="Helical" evidence="15">
    <location>
        <begin position="288"/>
        <end position="307"/>
    </location>
</feature>
<dbReference type="GO" id="GO:0006508">
    <property type="term" value="P:proteolysis"/>
    <property type="evidence" value="ECO:0007669"/>
    <property type="project" value="UniProtKB-KW"/>
</dbReference>
<evidence type="ECO:0000256" key="6">
    <source>
        <dbReference type="ARBA" id="ARBA00022692"/>
    </source>
</evidence>
<dbReference type="Pfam" id="PF02458">
    <property type="entry name" value="Transferase"/>
    <property type="match status" value="1"/>
</dbReference>
<dbReference type="GO" id="GO:0004190">
    <property type="term" value="F:aspartic-type endopeptidase activity"/>
    <property type="evidence" value="ECO:0007669"/>
    <property type="project" value="UniProtKB-KW"/>
</dbReference>
<dbReference type="SUPFAM" id="SSF50630">
    <property type="entry name" value="Acid proteases"/>
    <property type="match status" value="1"/>
</dbReference>
<dbReference type="InterPro" id="IPR021109">
    <property type="entry name" value="Peptidase_aspartic_dom_sf"/>
</dbReference>
<evidence type="ECO:0000256" key="9">
    <source>
        <dbReference type="ARBA" id="ARBA00022801"/>
    </source>
</evidence>
<dbReference type="FunFam" id="2.40.70.10:FF:000018">
    <property type="entry name" value="Aspartic proteinase-like protein 2"/>
    <property type="match status" value="1"/>
</dbReference>
<dbReference type="InterPro" id="IPR033121">
    <property type="entry name" value="PEPTIDASE_A1"/>
</dbReference>